<keyword evidence="1" id="KW-0805">Transcription regulation</keyword>
<dbReference type="GO" id="GO:0003700">
    <property type="term" value="F:DNA-binding transcription factor activity"/>
    <property type="evidence" value="ECO:0007669"/>
    <property type="project" value="TreeGrafter"/>
</dbReference>
<dbReference type="PROSITE" id="PS51063">
    <property type="entry name" value="HTH_CRP_2"/>
    <property type="match status" value="1"/>
</dbReference>
<dbReference type="RefSeq" id="WP_115692813.1">
    <property type="nucleotide sequence ID" value="NZ_CP031417.1"/>
</dbReference>
<accession>A0A345ZZT7</accession>
<dbReference type="Pfam" id="PF00027">
    <property type="entry name" value="cNMP_binding"/>
    <property type="match status" value="1"/>
</dbReference>
<dbReference type="InterPro" id="IPR018490">
    <property type="entry name" value="cNMP-bd_dom_sf"/>
</dbReference>
<dbReference type="InterPro" id="IPR036390">
    <property type="entry name" value="WH_DNA-bd_sf"/>
</dbReference>
<keyword evidence="3" id="KW-0804">Transcription</keyword>
<dbReference type="InterPro" id="IPR012318">
    <property type="entry name" value="HTH_CRP"/>
</dbReference>
<keyword evidence="2" id="KW-0238">DNA-binding</keyword>
<reference evidence="5 6" key="1">
    <citation type="submission" date="2018-07" db="EMBL/GenBank/DDBJ databases">
        <authorList>
            <person name="Quirk P.G."/>
            <person name="Krulwich T.A."/>
        </authorList>
    </citation>
    <scope>NUCLEOTIDE SEQUENCE [LARGE SCALE GENOMIC DNA]</scope>
    <source>
        <strain evidence="5 6">CC-BB4</strain>
    </source>
</reference>
<dbReference type="AlphaFoldDB" id="A0A345ZZT7"/>
<evidence type="ECO:0000256" key="3">
    <source>
        <dbReference type="ARBA" id="ARBA00023163"/>
    </source>
</evidence>
<dbReference type="InterPro" id="IPR050397">
    <property type="entry name" value="Env_Response_Regulators"/>
</dbReference>
<dbReference type="InterPro" id="IPR000595">
    <property type="entry name" value="cNMP-bd_dom"/>
</dbReference>
<dbReference type="Proteomes" id="UP000254889">
    <property type="component" value="Chromosome"/>
</dbReference>
<evidence type="ECO:0000313" key="5">
    <source>
        <dbReference type="EMBL" id="AXK82434.1"/>
    </source>
</evidence>
<evidence type="ECO:0000256" key="2">
    <source>
        <dbReference type="ARBA" id="ARBA00023125"/>
    </source>
</evidence>
<dbReference type="Gene3D" id="2.60.120.10">
    <property type="entry name" value="Jelly Rolls"/>
    <property type="match status" value="1"/>
</dbReference>
<dbReference type="InterPro" id="IPR014710">
    <property type="entry name" value="RmlC-like_jellyroll"/>
</dbReference>
<sequence>MALGPGRTNGQATPCEFCPLRRRPNLRPFTPDELAFVKTFKSDELRIEPGESFLREGTQSEYLYTVLSGWAFRYKMLDDGRRQILNYALPADMVGLQGTVMREMEHSVEALTPLTLCVFPRSKLWDLYSRFPSLAFDITWLAAREEQLIDSHLVSLGRRTALERTAYLLLHLYVRAEEAGLAKNNAIQFPFTQQHLADTLGMSLVHTNKTLKRLLASQSVRWHNRMFEIINRKLLVEIAGEDMAENRPRPFI</sequence>
<dbReference type="InterPro" id="IPR036388">
    <property type="entry name" value="WH-like_DNA-bd_sf"/>
</dbReference>
<dbReference type="Gene3D" id="1.10.10.10">
    <property type="entry name" value="Winged helix-like DNA-binding domain superfamily/Winged helix DNA-binding domain"/>
    <property type="match status" value="1"/>
</dbReference>
<dbReference type="SUPFAM" id="SSF51206">
    <property type="entry name" value="cAMP-binding domain-like"/>
    <property type="match status" value="1"/>
</dbReference>
<dbReference type="CDD" id="cd00038">
    <property type="entry name" value="CAP_ED"/>
    <property type="match status" value="1"/>
</dbReference>
<dbReference type="PANTHER" id="PTHR24567:SF68">
    <property type="entry name" value="DNA-BINDING TRANSCRIPTIONAL DUAL REGULATOR CRP"/>
    <property type="match status" value="1"/>
</dbReference>
<proteinExistence type="predicted"/>
<dbReference type="Pfam" id="PF13545">
    <property type="entry name" value="HTH_Crp_2"/>
    <property type="match status" value="1"/>
</dbReference>
<organism evidence="5 6">
    <name type="scientific">Pseudolabrys taiwanensis</name>
    <dbReference type="NCBI Taxonomy" id="331696"/>
    <lineage>
        <taxon>Bacteria</taxon>
        <taxon>Pseudomonadati</taxon>
        <taxon>Pseudomonadota</taxon>
        <taxon>Alphaproteobacteria</taxon>
        <taxon>Hyphomicrobiales</taxon>
        <taxon>Xanthobacteraceae</taxon>
        <taxon>Pseudolabrys</taxon>
    </lineage>
</organism>
<dbReference type="OrthoDB" id="7584044at2"/>
<dbReference type="GO" id="GO:0003677">
    <property type="term" value="F:DNA binding"/>
    <property type="evidence" value="ECO:0007669"/>
    <property type="project" value="UniProtKB-KW"/>
</dbReference>
<dbReference type="GO" id="GO:0005829">
    <property type="term" value="C:cytosol"/>
    <property type="evidence" value="ECO:0007669"/>
    <property type="project" value="TreeGrafter"/>
</dbReference>
<dbReference type="KEGG" id="ptaw:DW352_19070"/>
<dbReference type="PANTHER" id="PTHR24567">
    <property type="entry name" value="CRP FAMILY TRANSCRIPTIONAL REGULATORY PROTEIN"/>
    <property type="match status" value="1"/>
</dbReference>
<evidence type="ECO:0000256" key="1">
    <source>
        <dbReference type="ARBA" id="ARBA00023015"/>
    </source>
</evidence>
<gene>
    <name evidence="5" type="ORF">DW352_19070</name>
</gene>
<protein>
    <submittedName>
        <fullName evidence="5">Crp/Fnr family transcriptional regulator</fullName>
    </submittedName>
</protein>
<evidence type="ECO:0000259" key="4">
    <source>
        <dbReference type="PROSITE" id="PS51063"/>
    </source>
</evidence>
<evidence type="ECO:0000313" key="6">
    <source>
        <dbReference type="Proteomes" id="UP000254889"/>
    </source>
</evidence>
<dbReference type="EMBL" id="CP031417">
    <property type="protein sequence ID" value="AXK82434.1"/>
    <property type="molecule type" value="Genomic_DNA"/>
</dbReference>
<name>A0A345ZZT7_9HYPH</name>
<feature type="domain" description="HTH crp-type" evidence="4">
    <location>
        <begin position="159"/>
        <end position="233"/>
    </location>
</feature>
<keyword evidence="6" id="KW-1185">Reference proteome</keyword>
<dbReference type="SUPFAM" id="SSF46785">
    <property type="entry name" value="Winged helix' DNA-binding domain"/>
    <property type="match status" value="1"/>
</dbReference>